<dbReference type="EMBL" id="CP144914">
    <property type="protein sequence ID" value="WWD80509.1"/>
    <property type="molecule type" value="Genomic_DNA"/>
</dbReference>
<name>A0A5C7FEX1_9BACI</name>
<feature type="region of interest" description="Disordered" evidence="1">
    <location>
        <begin position="168"/>
        <end position="194"/>
    </location>
</feature>
<keyword evidence="4" id="KW-1185">Reference proteome</keyword>
<dbReference type="OrthoDB" id="2969875at2"/>
<gene>
    <name evidence="3" type="ORF">FTX54_002800</name>
</gene>
<dbReference type="PROSITE" id="PS51257">
    <property type="entry name" value="PROKAR_LIPOPROTEIN"/>
    <property type="match status" value="1"/>
</dbReference>
<protein>
    <submittedName>
        <fullName evidence="3">Uncharacterized protein</fullName>
    </submittedName>
</protein>
<reference evidence="3 4" key="1">
    <citation type="submission" date="2024-01" db="EMBL/GenBank/DDBJ databases">
        <title>Complete Genome Sequence of Alkalicoccus halolimnae BZ-SZ-XJ29T, a Moderately Halophilic Bacterium Isolated from a Salt Lake.</title>
        <authorList>
            <person name="Zhao B."/>
        </authorList>
    </citation>
    <scope>NUCLEOTIDE SEQUENCE [LARGE SCALE GENOMIC DNA]</scope>
    <source>
        <strain evidence="3 4">BZ-SZ-XJ29</strain>
    </source>
</reference>
<sequence>MKANFKLMSLAAVPFVLAACGGNDAETEENTNGNNAAETNNNAAEEPEENEAEENETGNEEAGGGEVEDLAGEYGLEITTAEGSGDAPEASLDELEEAFELISTAKEAEMLEFSASPEAGEAEESGEASGEYAVPGVEMENIESSIMIQFSYELSGDLEDDSVFPSFDEVSEAEASHEGAEFLSWSESQTEAEITGAGTIAEFTSEGSWDLIAEYEGTEISVAEEDSWTAEFSTNTLAGVEEE</sequence>
<organism evidence="3 4">
    <name type="scientific">Alkalicoccus halolimnae</name>
    <dbReference type="NCBI Taxonomy" id="1667239"/>
    <lineage>
        <taxon>Bacteria</taxon>
        <taxon>Bacillati</taxon>
        <taxon>Bacillota</taxon>
        <taxon>Bacilli</taxon>
        <taxon>Bacillales</taxon>
        <taxon>Bacillaceae</taxon>
        <taxon>Alkalicoccus</taxon>
    </lineage>
</organism>
<accession>A0A5C7FEX1</accession>
<dbReference type="KEGG" id="ahal:FTX54_002800"/>
<evidence type="ECO:0000256" key="2">
    <source>
        <dbReference type="SAM" id="SignalP"/>
    </source>
</evidence>
<evidence type="ECO:0000256" key="1">
    <source>
        <dbReference type="SAM" id="MobiDB-lite"/>
    </source>
</evidence>
<feature type="compositionally biased region" description="Low complexity" evidence="1">
    <location>
        <begin position="30"/>
        <end position="44"/>
    </location>
</feature>
<evidence type="ECO:0000313" key="3">
    <source>
        <dbReference type="EMBL" id="WWD80509.1"/>
    </source>
</evidence>
<dbReference type="Proteomes" id="UP000321816">
    <property type="component" value="Chromosome"/>
</dbReference>
<feature type="chain" id="PRO_5044096844" evidence="2">
    <location>
        <begin position="19"/>
        <end position="243"/>
    </location>
</feature>
<feature type="signal peptide" evidence="2">
    <location>
        <begin position="1"/>
        <end position="18"/>
    </location>
</feature>
<dbReference type="AlphaFoldDB" id="A0A5C7FEX1"/>
<feature type="region of interest" description="Disordered" evidence="1">
    <location>
        <begin position="23"/>
        <end position="94"/>
    </location>
</feature>
<keyword evidence="2" id="KW-0732">Signal</keyword>
<dbReference type="RefSeq" id="WP_147804882.1">
    <property type="nucleotide sequence ID" value="NZ_CP144914.1"/>
</dbReference>
<evidence type="ECO:0000313" key="4">
    <source>
        <dbReference type="Proteomes" id="UP000321816"/>
    </source>
</evidence>
<proteinExistence type="predicted"/>
<feature type="compositionally biased region" description="Acidic residues" evidence="1">
    <location>
        <begin position="45"/>
        <end position="59"/>
    </location>
</feature>